<dbReference type="Pfam" id="PF26575">
    <property type="entry name" value="HHO5_N"/>
    <property type="match status" value="1"/>
</dbReference>
<protein>
    <recommendedName>
        <fullName evidence="7">HTH myb-type domain-containing protein</fullName>
    </recommendedName>
</protein>
<evidence type="ECO:0000256" key="6">
    <source>
        <dbReference type="SAM" id="MobiDB-lite"/>
    </source>
</evidence>
<dbReference type="InterPro" id="IPR058673">
    <property type="entry name" value="HHO5-like_N"/>
</dbReference>
<evidence type="ECO:0000313" key="8">
    <source>
        <dbReference type="EMBL" id="KAJ9554097.1"/>
    </source>
</evidence>
<evidence type="ECO:0000256" key="3">
    <source>
        <dbReference type="ARBA" id="ARBA00023125"/>
    </source>
</evidence>
<dbReference type="PANTHER" id="PTHR31003">
    <property type="entry name" value="MYB FAMILY TRANSCRIPTION FACTOR"/>
    <property type="match status" value="1"/>
</dbReference>
<keyword evidence="5" id="KW-0539">Nucleus</keyword>
<dbReference type="Proteomes" id="UP001172457">
    <property type="component" value="Chromosome 4"/>
</dbReference>
<dbReference type="FunFam" id="1.10.10.60:FF:000002">
    <property type="entry name" value="Myb family transcription factor"/>
    <property type="match status" value="1"/>
</dbReference>
<organism evidence="8 9">
    <name type="scientific">Centaurea solstitialis</name>
    <name type="common">yellow star-thistle</name>
    <dbReference type="NCBI Taxonomy" id="347529"/>
    <lineage>
        <taxon>Eukaryota</taxon>
        <taxon>Viridiplantae</taxon>
        <taxon>Streptophyta</taxon>
        <taxon>Embryophyta</taxon>
        <taxon>Tracheophyta</taxon>
        <taxon>Spermatophyta</taxon>
        <taxon>Magnoliopsida</taxon>
        <taxon>eudicotyledons</taxon>
        <taxon>Gunneridae</taxon>
        <taxon>Pentapetalae</taxon>
        <taxon>asterids</taxon>
        <taxon>campanulids</taxon>
        <taxon>Asterales</taxon>
        <taxon>Asteraceae</taxon>
        <taxon>Carduoideae</taxon>
        <taxon>Cardueae</taxon>
        <taxon>Centaureinae</taxon>
        <taxon>Centaurea</taxon>
    </lineage>
</organism>
<dbReference type="SUPFAM" id="SSF46689">
    <property type="entry name" value="Homeodomain-like"/>
    <property type="match status" value="1"/>
</dbReference>
<feature type="compositionally biased region" description="Basic and acidic residues" evidence="6">
    <location>
        <begin position="198"/>
        <end position="212"/>
    </location>
</feature>
<dbReference type="InterPro" id="IPR017930">
    <property type="entry name" value="Myb_dom"/>
</dbReference>
<dbReference type="InterPro" id="IPR001005">
    <property type="entry name" value="SANT/Myb"/>
</dbReference>
<keyword evidence="4" id="KW-0804">Transcription</keyword>
<proteinExistence type="predicted"/>
<evidence type="ECO:0000256" key="4">
    <source>
        <dbReference type="ARBA" id="ARBA00023163"/>
    </source>
</evidence>
<keyword evidence="3" id="KW-0238">DNA-binding</keyword>
<dbReference type="GO" id="GO:0005634">
    <property type="term" value="C:nucleus"/>
    <property type="evidence" value="ECO:0007669"/>
    <property type="project" value="UniProtKB-SubCell"/>
</dbReference>
<evidence type="ECO:0000259" key="7">
    <source>
        <dbReference type="PROSITE" id="PS51294"/>
    </source>
</evidence>
<accession>A0AA38TMA4</accession>
<dbReference type="InterPro" id="IPR009057">
    <property type="entry name" value="Homeodomain-like_sf"/>
</dbReference>
<keyword evidence="9" id="KW-1185">Reference proteome</keyword>
<comment type="caution">
    <text evidence="8">The sequence shown here is derived from an EMBL/GenBank/DDBJ whole genome shotgun (WGS) entry which is preliminary data.</text>
</comment>
<feature type="compositionally biased region" description="Polar residues" evidence="6">
    <location>
        <begin position="339"/>
        <end position="354"/>
    </location>
</feature>
<dbReference type="GO" id="GO:0003677">
    <property type="term" value="F:DNA binding"/>
    <property type="evidence" value="ECO:0007669"/>
    <property type="project" value="UniProtKB-KW"/>
</dbReference>
<feature type="region of interest" description="Disordered" evidence="6">
    <location>
        <begin position="175"/>
        <end position="212"/>
    </location>
</feature>
<gene>
    <name evidence="8" type="ORF">OSB04_018142</name>
</gene>
<dbReference type="PANTHER" id="PTHR31003:SF38">
    <property type="entry name" value="TRANSCRIPTION FACTOR MYB-RELATED FAMILY"/>
    <property type="match status" value="1"/>
</dbReference>
<dbReference type="GO" id="GO:0003700">
    <property type="term" value="F:DNA-binding transcription factor activity"/>
    <property type="evidence" value="ECO:0007669"/>
    <property type="project" value="InterPro"/>
</dbReference>
<evidence type="ECO:0000256" key="5">
    <source>
        <dbReference type="ARBA" id="ARBA00023242"/>
    </source>
</evidence>
<feature type="region of interest" description="Disordered" evidence="6">
    <location>
        <begin position="88"/>
        <end position="109"/>
    </location>
</feature>
<dbReference type="Pfam" id="PF00249">
    <property type="entry name" value="Myb_DNA-binding"/>
    <property type="match status" value="1"/>
</dbReference>
<feature type="domain" description="HTH myb-type" evidence="7">
    <location>
        <begin position="206"/>
        <end position="266"/>
    </location>
</feature>
<comment type="subcellular location">
    <subcellularLocation>
        <location evidence="1">Nucleus</location>
    </subcellularLocation>
</comment>
<evidence type="ECO:0000256" key="1">
    <source>
        <dbReference type="ARBA" id="ARBA00004123"/>
    </source>
</evidence>
<dbReference type="PROSITE" id="PS51294">
    <property type="entry name" value="HTH_MYB"/>
    <property type="match status" value="1"/>
</dbReference>
<dbReference type="EMBL" id="JARYMX010000004">
    <property type="protein sequence ID" value="KAJ9554097.1"/>
    <property type="molecule type" value="Genomic_DNA"/>
</dbReference>
<keyword evidence="2" id="KW-0805">Transcription regulation</keyword>
<dbReference type="InterPro" id="IPR044787">
    <property type="entry name" value="HHO5-like"/>
</dbReference>
<reference evidence="8" key="1">
    <citation type="submission" date="2023-03" db="EMBL/GenBank/DDBJ databases">
        <title>Chromosome-scale reference genome and RAD-based genetic map of yellow starthistle (Centaurea solstitialis) reveal putative structural variation and QTLs associated with invader traits.</title>
        <authorList>
            <person name="Reatini B."/>
            <person name="Cang F.A."/>
            <person name="Jiang Q."/>
            <person name="Mckibben M.T.W."/>
            <person name="Barker M.S."/>
            <person name="Rieseberg L.H."/>
            <person name="Dlugosch K.M."/>
        </authorList>
    </citation>
    <scope>NUCLEOTIDE SEQUENCE</scope>
    <source>
        <strain evidence="8">CAN-66</strain>
        <tissue evidence="8">Leaf</tissue>
    </source>
</reference>
<evidence type="ECO:0000313" key="9">
    <source>
        <dbReference type="Proteomes" id="UP001172457"/>
    </source>
</evidence>
<dbReference type="NCBIfam" id="TIGR01557">
    <property type="entry name" value="myb_SHAQKYF"/>
    <property type="match status" value="1"/>
</dbReference>
<dbReference type="Gene3D" id="1.10.10.60">
    <property type="entry name" value="Homeodomain-like"/>
    <property type="match status" value="1"/>
</dbReference>
<dbReference type="InterPro" id="IPR006447">
    <property type="entry name" value="Myb_dom_plants"/>
</dbReference>
<feature type="compositionally biased region" description="Gly residues" evidence="6">
    <location>
        <begin position="184"/>
        <end position="197"/>
    </location>
</feature>
<sequence length="354" mass="39644">MVMNTDPSAFVEKMQQYIDALEEEGRKIRVFERELPLCLDLVSKAIERCRQQMSTDCFNGQSDRYSEQTSSEGPVLEEFMPMKRYLFTNEDDHGDGKQQQKKQQLSYESKKICSQDKSSLKPDWLTSAHLSIQSPDPPIEEDLLSNKLLTMEVNRNEYGDYHLFKKKKSSVPTAAVSSSVDTDSGGGGGGSGGGGGRSKGEDKGKSNMKERRCWSPELHRQFLRALQQLGGAHAATPKQIRELMKVEGLTNDEIKSHLQKYRLHTRRLNPTIHNNDPHTTQLVVVGRIWMPPLEYTTKAASSPPSENTNNAKLVYAPIASLYKTRQCKQQSASEEKGSQSRSNSPSATTISPAF</sequence>
<evidence type="ECO:0000256" key="2">
    <source>
        <dbReference type="ARBA" id="ARBA00023015"/>
    </source>
</evidence>
<name>A0AA38TMA4_9ASTR</name>
<feature type="region of interest" description="Disordered" evidence="6">
    <location>
        <begin position="325"/>
        <end position="354"/>
    </location>
</feature>
<dbReference type="AlphaFoldDB" id="A0AA38TMA4"/>